<reference evidence="7 8" key="1">
    <citation type="journal article" date="2010" name="PLoS ONE">
        <title>The Waddlia genome: a window into chlamydial biology.</title>
        <authorList>
            <person name="Bertelli C."/>
            <person name="Collyn F."/>
            <person name="Croxatto A."/>
            <person name="Ruckert C."/>
            <person name="Polkinghorne A."/>
            <person name="Kebbi-Beghdadi C."/>
            <person name="Goesmann A."/>
            <person name="Vaughan L."/>
            <person name="Greub G."/>
        </authorList>
    </citation>
    <scope>NUCLEOTIDE SEQUENCE [LARGE SCALE GENOMIC DNA]</scope>
    <source>
        <strain evidence="8">ATCC VR-1470 / WSU 86-1044</strain>
    </source>
</reference>
<dbReference type="GO" id="GO:0012505">
    <property type="term" value="C:endomembrane system"/>
    <property type="evidence" value="ECO:0007669"/>
    <property type="project" value="UniProtKB-SubCell"/>
</dbReference>
<dbReference type="InterPro" id="IPR003807">
    <property type="entry name" value="DUF202"/>
</dbReference>
<evidence type="ECO:0000313" key="7">
    <source>
        <dbReference type="EMBL" id="ADI38987.1"/>
    </source>
</evidence>
<evidence type="ECO:0000256" key="3">
    <source>
        <dbReference type="ARBA" id="ARBA00022989"/>
    </source>
</evidence>
<dbReference type="Proteomes" id="UP000001505">
    <property type="component" value="Chromosome"/>
</dbReference>
<name>D6YSE2_WADCW</name>
<gene>
    <name evidence="7" type="ordered locus">wcw_1642</name>
</gene>
<keyword evidence="4 5" id="KW-0472">Membrane</keyword>
<organism evidence="7 8">
    <name type="scientific">Waddlia chondrophila (strain ATCC VR-1470 / WSU 86-1044)</name>
    <dbReference type="NCBI Taxonomy" id="716544"/>
    <lineage>
        <taxon>Bacteria</taxon>
        <taxon>Pseudomonadati</taxon>
        <taxon>Chlamydiota</taxon>
        <taxon>Chlamydiia</taxon>
        <taxon>Parachlamydiales</taxon>
        <taxon>Waddliaceae</taxon>
        <taxon>Waddlia</taxon>
    </lineage>
</organism>
<feature type="domain" description="DUF202" evidence="6">
    <location>
        <begin position="9"/>
        <end position="72"/>
    </location>
</feature>
<evidence type="ECO:0000256" key="1">
    <source>
        <dbReference type="ARBA" id="ARBA00004127"/>
    </source>
</evidence>
<evidence type="ECO:0000256" key="5">
    <source>
        <dbReference type="SAM" id="Phobius"/>
    </source>
</evidence>
<keyword evidence="2 5" id="KW-0812">Transmembrane</keyword>
<comment type="subcellular location">
    <subcellularLocation>
        <location evidence="1">Endomembrane system</location>
        <topology evidence="1">Multi-pass membrane protein</topology>
    </subcellularLocation>
</comment>
<dbReference type="TCDB" id="9.B.51.1.3">
    <property type="family name" value="the uncharacterized duf202/yidh (yidh) family"/>
</dbReference>
<dbReference type="KEGG" id="wch:wcw_1642"/>
<sequence length="109" mass="11546">MSLEADHNTVLANERTYAAWVRTGLTALATGLGVERFLGGVIPDPVIRAISMSLLLFSVLSFILGAQRYVHVGAIVSKNTKAGAPIPLILLLSILLVLVALLAVIGVWL</sequence>
<dbReference type="STRING" id="716544.wcw_1642"/>
<proteinExistence type="predicted"/>
<dbReference type="Pfam" id="PF02656">
    <property type="entry name" value="DUF202"/>
    <property type="match status" value="1"/>
</dbReference>
<evidence type="ECO:0000256" key="2">
    <source>
        <dbReference type="ARBA" id="ARBA00022692"/>
    </source>
</evidence>
<dbReference type="HOGENOM" id="CLU_125472_1_0_0"/>
<dbReference type="OrthoDB" id="22082at2"/>
<protein>
    <recommendedName>
        <fullName evidence="6">DUF202 domain-containing protein</fullName>
    </recommendedName>
</protein>
<dbReference type="eggNOG" id="COG2149">
    <property type="taxonomic scope" value="Bacteria"/>
</dbReference>
<evidence type="ECO:0000256" key="4">
    <source>
        <dbReference type="ARBA" id="ARBA00023136"/>
    </source>
</evidence>
<accession>D6YSE2</accession>
<dbReference type="RefSeq" id="WP_013182693.1">
    <property type="nucleotide sequence ID" value="NC_014225.1"/>
</dbReference>
<feature type="transmembrane region" description="Helical" evidence="5">
    <location>
        <begin position="46"/>
        <end position="65"/>
    </location>
</feature>
<keyword evidence="3 5" id="KW-1133">Transmembrane helix</keyword>
<dbReference type="EMBL" id="CP001928">
    <property type="protein sequence ID" value="ADI38987.1"/>
    <property type="molecule type" value="Genomic_DNA"/>
</dbReference>
<dbReference type="AlphaFoldDB" id="D6YSE2"/>
<keyword evidence="8" id="KW-1185">Reference proteome</keyword>
<evidence type="ECO:0000313" key="8">
    <source>
        <dbReference type="Proteomes" id="UP000001505"/>
    </source>
</evidence>
<evidence type="ECO:0000259" key="6">
    <source>
        <dbReference type="Pfam" id="PF02656"/>
    </source>
</evidence>
<feature type="transmembrane region" description="Helical" evidence="5">
    <location>
        <begin position="86"/>
        <end position="108"/>
    </location>
</feature>